<evidence type="ECO:0000313" key="2">
    <source>
        <dbReference type="Proteomes" id="UP000287394"/>
    </source>
</evidence>
<sequence>MKGRRRRSTRGAVIVEFAVVITFLTVMLFGIIQYAVILNATNTLSHLSREGARFAAVHSMESTADQPATTAGSIRNYIQTACSNTTISYAQINQVTISPAQSSPTRAAGSPITVSIQYDISQKYFMKDFIPGTSSGPVYITRTTTELIE</sequence>
<accession>A0A402CZR6</accession>
<protein>
    <submittedName>
        <fullName evidence="1">Uncharacterized protein</fullName>
    </submittedName>
</protein>
<keyword evidence="2" id="KW-1185">Reference proteome</keyword>
<reference evidence="1 2" key="1">
    <citation type="journal article" date="2019" name="Int. J. Syst. Evol. Microbiol.">
        <title>Capsulimonas corticalis gen. nov., sp. nov., an aerobic capsulated bacterium, of a novel bacterial order, Capsulimonadales ord. nov., of the class Armatimonadia of the phylum Armatimonadetes.</title>
        <authorList>
            <person name="Li J."/>
            <person name="Kudo C."/>
            <person name="Tonouchi A."/>
        </authorList>
    </citation>
    <scope>NUCLEOTIDE SEQUENCE [LARGE SCALE GENOMIC DNA]</scope>
    <source>
        <strain evidence="1 2">AX-7</strain>
    </source>
</reference>
<dbReference type="InterPro" id="IPR012495">
    <property type="entry name" value="TadE-like_dom"/>
</dbReference>
<dbReference type="EMBL" id="AP025739">
    <property type="protein sequence ID" value="BDI33864.1"/>
    <property type="molecule type" value="Genomic_DNA"/>
</dbReference>
<organism evidence="1 2">
    <name type="scientific">Capsulimonas corticalis</name>
    <dbReference type="NCBI Taxonomy" id="2219043"/>
    <lineage>
        <taxon>Bacteria</taxon>
        <taxon>Bacillati</taxon>
        <taxon>Armatimonadota</taxon>
        <taxon>Armatimonadia</taxon>
        <taxon>Capsulimonadales</taxon>
        <taxon>Capsulimonadaceae</taxon>
        <taxon>Capsulimonas</taxon>
    </lineage>
</organism>
<dbReference type="KEGG" id="ccot:CCAX7_59150"/>
<proteinExistence type="predicted"/>
<evidence type="ECO:0000313" key="1">
    <source>
        <dbReference type="EMBL" id="BDI33864.1"/>
    </source>
</evidence>
<gene>
    <name evidence="1" type="ORF">CCAX7_59150</name>
</gene>
<dbReference type="Proteomes" id="UP000287394">
    <property type="component" value="Chromosome"/>
</dbReference>
<dbReference type="AlphaFoldDB" id="A0A402CZR6"/>
<dbReference type="Pfam" id="PF07811">
    <property type="entry name" value="TadE"/>
    <property type="match status" value="1"/>
</dbReference>
<name>A0A402CZR6_9BACT</name>